<keyword evidence="2" id="KW-1185">Reference proteome</keyword>
<sequence>MIEKVINHKISLAKKDTLVGVSGIKGISICSKTMIGNSGLTN</sequence>
<proteinExistence type="predicted"/>
<reference evidence="2" key="1">
    <citation type="submission" date="2016-10" db="EMBL/GenBank/DDBJ databases">
        <authorList>
            <person name="Varghese N."/>
            <person name="Submissions S."/>
        </authorList>
    </citation>
    <scope>NUCLEOTIDE SEQUENCE [LARGE SCALE GENOMIC DNA]</scope>
    <source>
        <strain evidence="2">SLH 33</strain>
    </source>
</reference>
<protein>
    <submittedName>
        <fullName evidence="1">Uncharacterized protein</fullName>
    </submittedName>
</protein>
<dbReference type="STRING" id="1353158.SAMN04488587_1998"/>
<gene>
    <name evidence="1" type="ORF">SAMN04488587_1998</name>
</gene>
<evidence type="ECO:0000313" key="2">
    <source>
        <dbReference type="Proteomes" id="UP000243338"/>
    </source>
</evidence>
<organism evidence="1 2">
    <name type="scientific">Methanococcoides vulcani</name>
    <dbReference type="NCBI Taxonomy" id="1353158"/>
    <lineage>
        <taxon>Archaea</taxon>
        <taxon>Methanobacteriati</taxon>
        <taxon>Methanobacteriota</taxon>
        <taxon>Stenosarchaea group</taxon>
        <taxon>Methanomicrobia</taxon>
        <taxon>Methanosarcinales</taxon>
        <taxon>Methanosarcinaceae</taxon>
        <taxon>Methanococcoides</taxon>
    </lineage>
</organism>
<dbReference type="EMBL" id="FOHQ01000006">
    <property type="protein sequence ID" value="SET02298.1"/>
    <property type="molecule type" value="Genomic_DNA"/>
</dbReference>
<dbReference type="AlphaFoldDB" id="A0A1I0B6A0"/>
<name>A0A1I0B6A0_9EURY</name>
<dbReference type="Proteomes" id="UP000243338">
    <property type="component" value="Unassembled WGS sequence"/>
</dbReference>
<accession>A0A1I0B6A0</accession>
<evidence type="ECO:0000313" key="1">
    <source>
        <dbReference type="EMBL" id="SET02298.1"/>
    </source>
</evidence>